<reference evidence="2 3" key="1">
    <citation type="submission" date="2019-11" db="EMBL/GenBank/DDBJ databases">
        <authorList>
            <person name="Zheng R.K."/>
            <person name="Sun C.M."/>
        </authorList>
    </citation>
    <scope>NUCLEOTIDE SEQUENCE [LARGE SCALE GENOMIC DNA]</scope>
    <source>
        <strain evidence="2 3">SRB007</strain>
    </source>
</reference>
<organism evidence="2 3">
    <name type="scientific">Pseudodesulfovibrio cashew</name>
    <dbReference type="NCBI Taxonomy" id="2678688"/>
    <lineage>
        <taxon>Bacteria</taxon>
        <taxon>Pseudomonadati</taxon>
        <taxon>Thermodesulfobacteriota</taxon>
        <taxon>Desulfovibrionia</taxon>
        <taxon>Desulfovibrionales</taxon>
        <taxon>Desulfovibrionaceae</taxon>
    </lineage>
</organism>
<evidence type="ECO:0000313" key="3">
    <source>
        <dbReference type="Proteomes" id="UP000428328"/>
    </source>
</evidence>
<gene>
    <name evidence="2" type="ORF">GM415_04015</name>
</gene>
<sequence length="98" mass="11637">MASPRNRPPRLVPGPHAADLAGRQRRRLGSKFWLLRREKLTPETVSRFREYALETLSGWWMRAWLARRQHHDHSERLHRPGGRHLRVGLSRHRNPADL</sequence>
<proteinExistence type="predicted"/>
<dbReference type="Proteomes" id="UP000428328">
    <property type="component" value="Chromosome"/>
</dbReference>
<feature type="region of interest" description="Disordered" evidence="1">
    <location>
        <begin position="72"/>
        <end position="98"/>
    </location>
</feature>
<dbReference type="InterPro" id="IPR010877">
    <property type="entry name" value="Phage_Mu_Gp46"/>
</dbReference>
<evidence type="ECO:0000256" key="1">
    <source>
        <dbReference type="SAM" id="MobiDB-lite"/>
    </source>
</evidence>
<evidence type="ECO:0000313" key="2">
    <source>
        <dbReference type="EMBL" id="QGY41979.1"/>
    </source>
</evidence>
<dbReference type="EMBL" id="CP046400">
    <property type="protein sequence ID" value="QGY41979.1"/>
    <property type="molecule type" value="Genomic_DNA"/>
</dbReference>
<dbReference type="AlphaFoldDB" id="A0A6I6JLA1"/>
<protein>
    <submittedName>
        <fullName evidence="2">Uncharacterized protein</fullName>
    </submittedName>
</protein>
<dbReference type="Pfam" id="PF07409">
    <property type="entry name" value="GP46"/>
    <property type="match status" value="1"/>
</dbReference>
<dbReference type="KEGG" id="psel:GM415_04015"/>
<feature type="region of interest" description="Disordered" evidence="1">
    <location>
        <begin position="1"/>
        <end position="21"/>
    </location>
</feature>
<feature type="compositionally biased region" description="Basic residues" evidence="1">
    <location>
        <begin position="79"/>
        <end position="98"/>
    </location>
</feature>
<accession>A0A6I6JLA1</accession>
<keyword evidence="3" id="KW-1185">Reference proteome</keyword>
<name>A0A6I6JLA1_9BACT</name>